<name>A0A9C7BPX5_9VIRU</name>
<feature type="region of interest" description="Disordered" evidence="1">
    <location>
        <begin position="1451"/>
        <end position="1484"/>
    </location>
</feature>
<dbReference type="EMBL" id="LC738872">
    <property type="protein sequence ID" value="BDT62160.1"/>
    <property type="molecule type" value="Genomic_DNA"/>
</dbReference>
<organism evidence="2">
    <name type="scientific">Litopenaeus vannamei majanivirus Nimav-1_LVa</name>
    <dbReference type="NCBI Taxonomy" id="2984273"/>
    <lineage>
        <taxon>Viruses</taxon>
        <taxon>Viruses incertae sedis</taxon>
        <taxon>Naldaviricetes</taxon>
        <taxon>Nimaviridae</taxon>
    </lineage>
</organism>
<protein>
    <submittedName>
        <fullName evidence="2">Wsv209-like protein</fullName>
    </submittedName>
</protein>
<accession>A0A9C7BPX5</accession>
<evidence type="ECO:0000313" key="2">
    <source>
        <dbReference type="EMBL" id="BDT62160.1"/>
    </source>
</evidence>
<reference evidence="2" key="1">
    <citation type="submission" date="2022-10" db="EMBL/GenBank/DDBJ databases">
        <title>Genome sequences of endogenous nimaviruses in decapod crustaceans.</title>
        <authorList>
            <person name="Kawato S."/>
            <person name="Nozaki R."/>
            <person name="Kondo H."/>
            <person name="Hirono I."/>
        </authorList>
    </citation>
    <scope>NUCLEOTIDE SEQUENCE</scope>
    <source>
        <strain evidence="2">Lva-Nima_1</strain>
    </source>
</reference>
<proteinExistence type="predicted"/>
<evidence type="ECO:0000256" key="1">
    <source>
        <dbReference type="SAM" id="MobiDB-lite"/>
    </source>
</evidence>
<sequence length="1484" mass="164039">MSDIYEYIGDVPNPYDSKFSYEETLAQKRNNFEPIIGGGFLPGGSNSNHHRVDDNALSSIDCHDTLVYCNPDPSSENFIAQCQVCNTIGGGICLEASHLPGILTSPKNTTIREVIDTSTAAAEKVGLCVPKGRRDHEFKHYINRYTTDIVVGVIGDYNHIHDDNGLPVEQTIVTKTTSCKDDRIVRKNTHYVRADPLAASFMNCDEIVLCGGEGVGYPLHPLKKTFVRSVDDIDFDIIAEANLLTCGCAEGYTEIRDETTHHLPTCQKGGGGGWRRPGQRGLAAAVCPVAYIDGITGIVRCVCNPATQVSLFEVVDSVTRGGLTTDYDMDTVQALTVFKDELLDGLDACLPKPGVDPRVSAFGYGFAAHVFYDDDNDEASSFRLGDNMGGHLMTGGLVRRGGVTSGGDWLSAVDDDRENENKRASYSIGGISPFLGTGGVPAHIWGGDVWNDNNIIVGSSPDKDRIAIVHPNGSLKMVPPSTTGIPGVGVSLEHAVGLVASAGRYYPGGVYRRGGELSTKDCGVNRESCFLEKVTDMDKNNPLTQMMSTNDPGVCASAFIVPFFHDKCRTDYEKNPEAARLPREAPTQRLKGLTGHYHSRPLAMAMGYTPIERLFRYFCSTCTRRKNLAFPDKFISMFPHMIQGNVSTEDDWQRLFSSTGQREGDNNEFSVDLLGGLFIQPTTVSGSGTSSLNTKWTEEMISTNLPCLIDHYEIDDGRAYSVGVDHDDENSKVKYVRYPTAQNLVANQTGQYTGFSLTGGKENSGYSHTRESPYCFVDAAVFGAENVIWNNAGFTTLALPQDVPVAILPEEMRFSRRNDSFGLTKASLADFKNKYARFEGELFDLSLGANDNVYNPPALKKKKKRDETSSSSAAAVPSKSINDWFPFEHELFDLTLRTSNDLLNKNNEEKKKKTTTVTTGTIVDDFPSKYINDDWVPGRADGLVPSLTLTESFFRMRPLCSRYLFSNKPAVLFQDWGSNPHTSGDLFQGIASAPCSKYELGGYMSYPSSGSLNQYVTILSPRSFGEFGHIDDDSLTESKLLEAIKALSESNPKDTQSYLMAVAANQKCNCLTDIFCSTNNNNNNNDTGVVAATPSRGNRFAPYLFCRSTPKHHLPLMYALMRLENRDPFIVEAITKGGVFNLLQNKFTANRALPVAANRFTATRNNAAFTRFFAREPIVPYDRVTPLSTDPSSSSLPVDYHDDAILSRDDFEYNVPVGKPQYLLFRNTNGHLRYKRIVDFYESSCRVSPNTICSDTFSAWHEGPGGIVAMYGTPVMGNPRTMTTTTAKNFPMRMIHTYNINTPHMSGFQCGQTPAEGMLTRGVEAWYHPFTKPPLGDNVTTTLEGIRARTEEPFERLAVRGFRKVDKSLLTKYSLLSHYGIDGLVSFAYADREARRPTSMASGSARYPFACQSDRVPFPLTMHMTIQTRALRDMNVNNQTSYKLEFEERNSILHDNNEEEEENISSNITKKGVEGCSEPEERKE</sequence>